<comment type="caution">
    <text evidence="1">The sequence shown here is derived from an EMBL/GenBank/DDBJ whole genome shotgun (WGS) entry which is preliminary data.</text>
</comment>
<proteinExistence type="predicted"/>
<accession>A0A9P6NE16</accession>
<name>A0A9P6NE16_9BASI</name>
<evidence type="ECO:0000313" key="1">
    <source>
        <dbReference type="EMBL" id="KAG0145050.1"/>
    </source>
</evidence>
<dbReference type="AlphaFoldDB" id="A0A9P6NE16"/>
<reference evidence="1" key="1">
    <citation type="submission" date="2013-11" db="EMBL/GenBank/DDBJ databases">
        <title>Genome sequence of the fusiform rust pathogen reveals effectors for host alternation and coevolution with pine.</title>
        <authorList>
            <consortium name="DOE Joint Genome Institute"/>
            <person name="Smith K."/>
            <person name="Pendleton A."/>
            <person name="Kubisiak T."/>
            <person name="Anderson C."/>
            <person name="Salamov A."/>
            <person name="Aerts A."/>
            <person name="Riley R."/>
            <person name="Clum A."/>
            <person name="Lindquist E."/>
            <person name="Ence D."/>
            <person name="Campbell M."/>
            <person name="Kronenberg Z."/>
            <person name="Feau N."/>
            <person name="Dhillon B."/>
            <person name="Hamelin R."/>
            <person name="Burleigh J."/>
            <person name="Smith J."/>
            <person name="Yandell M."/>
            <person name="Nelson C."/>
            <person name="Grigoriev I."/>
            <person name="Davis J."/>
        </authorList>
    </citation>
    <scope>NUCLEOTIDE SEQUENCE</scope>
    <source>
        <strain evidence="1">G11</strain>
    </source>
</reference>
<organism evidence="1 2">
    <name type="scientific">Cronartium quercuum f. sp. fusiforme G11</name>
    <dbReference type="NCBI Taxonomy" id="708437"/>
    <lineage>
        <taxon>Eukaryota</taxon>
        <taxon>Fungi</taxon>
        <taxon>Dikarya</taxon>
        <taxon>Basidiomycota</taxon>
        <taxon>Pucciniomycotina</taxon>
        <taxon>Pucciniomycetes</taxon>
        <taxon>Pucciniales</taxon>
        <taxon>Coleosporiaceae</taxon>
        <taxon>Cronartium</taxon>
    </lineage>
</organism>
<evidence type="ECO:0000313" key="2">
    <source>
        <dbReference type="Proteomes" id="UP000886653"/>
    </source>
</evidence>
<dbReference type="Proteomes" id="UP000886653">
    <property type="component" value="Unassembled WGS sequence"/>
</dbReference>
<keyword evidence="2" id="KW-1185">Reference proteome</keyword>
<sequence>MNYRERYYQQKFGIELSNETEERNAMWKVLHGFSPTTIKAVSPGSGIILIITRPSLQISPI</sequence>
<protein>
    <submittedName>
        <fullName evidence="1">Uncharacterized protein</fullName>
    </submittedName>
</protein>
<gene>
    <name evidence="1" type="ORF">CROQUDRAFT_94267</name>
</gene>
<dbReference type="EMBL" id="MU167283">
    <property type="protein sequence ID" value="KAG0145050.1"/>
    <property type="molecule type" value="Genomic_DNA"/>
</dbReference>